<dbReference type="OrthoDB" id="82282at2157"/>
<accession>D5U1M2</accession>
<organism evidence="3 4">
    <name type="scientific">Thermosphaera aggregans (strain DSM 11486 / M11TL)</name>
    <dbReference type="NCBI Taxonomy" id="633148"/>
    <lineage>
        <taxon>Archaea</taxon>
        <taxon>Thermoproteota</taxon>
        <taxon>Thermoprotei</taxon>
        <taxon>Desulfurococcales</taxon>
        <taxon>Desulfurococcaceae</taxon>
        <taxon>Thermosphaera</taxon>
    </lineage>
</organism>
<keyword evidence="1" id="KW-0472">Membrane</keyword>
<dbReference type="STRING" id="633148.Tagg_0749"/>
<keyword evidence="1" id="KW-0812">Transmembrane</keyword>
<dbReference type="HOGENOM" id="CLU_124257_0_0_2"/>
<keyword evidence="1" id="KW-1133">Transmembrane helix</keyword>
<evidence type="ECO:0000259" key="2">
    <source>
        <dbReference type="Pfam" id="PF07760"/>
    </source>
</evidence>
<evidence type="ECO:0000256" key="1">
    <source>
        <dbReference type="SAM" id="Phobius"/>
    </source>
</evidence>
<protein>
    <submittedName>
        <fullName evidence="3">Membrane protein</fullName>
    </submittedName>
</protein>
<proteinExistence type="predicted"/>
<dbReference type="eggNOG" id="arCOG02887">
    <property type="taxonomic scope" value="Archaea"/>
</dbReference>
<reference evidence="4" key="2">
    <citation type="journal article" date="2010" name="Stand. Genomic Sci.">
        <title>Complete genome sequence of Thermosphaera aggregans type strain (M11TLT).</title>
        <authorList>
            <person name="Spring S."/>
            <person name="Rachel R."/>
            <person name="Lapidus A."/>
            <person name="Davenport K."/>
            <person name="Tice H."/>
            <person name="Copeland A."/>
            <person name="Cheng J.-F."/>
            <person name="Lucas S."/>
            <person name="Chen F."/>
            <person name="Nolan M."/>
            <person name="Bruce D."/>
            <person name="Goodwin L."/>
            <person name="Pitluck S."/>
            <person name="Ivanova N."/>
            <person name="Mavromatis K."/>
            <person name="Ovchinnikova G."/>
            <person name="Pati A."/>
            <person name="Chen A."/>
            <person name="Palaniappan K."/>
            <person name="Land M."/>
            <person name="Hauser L."/>
            <person name="Chang Y.-J."/>
            <person name="Jeffries C.C."/>
            <person name="Brettin T."/>
            <person name="Detter J.C."/>
            <person name="Tapia R."/>
            <person name="Han C."/>
            <person name="Heimerl T."/>
            <person name="Weikl F."/>
            <person name="Brambilla E."/>
            <person name="Goker M."/>
            <person name="Bristow J."/>
            <person name="Eisen J.A."/>
            <person name="Markowitz V."/>
            <person name="Hugenholtz P."/>
            <person name="Kyrpides N.C."/>
            <person name="Klenk H.-P."/>
        </authorList>
    </citation>
    <scope>NUCLEOTIDE SEQUENCE [LARGE SCALE GENOMIC DNA]</scope>
    <source>
        <strain evidence="4">DSM 11486 / M11TL</strain>
    </source>
</reference>
<feature type="transmembrane region" description="Helical" evidence="1">
    <location>
        <begin position="60"/>
        <end position="83"/>
    </location>
</feature>
<dbReference type="Proteomes" id="UP000002376">
    <property type="component" value="Chromosome"/>
</dbReference>
<feature type="transmembrane region" description="Helical" evidence="1">
    <location>
        <begin position="89"/>
        <end position="108"/>
    </location>
</feature>
<dbReference type="GeneID" id="9165764"/>
<dbReference type="RefSeq" id="WP_013129615.1">
    <property type="nucleotide sequence ID" value="NC_014160.1"/>
</dbReference>
<dbReference type="Pfam" id="PF07760">
    <property type="entry name" value="DUF1616"/>
    <property type="match status" value="1"/>
</dbReference>
<reference evidence="3 4" key="1">
    <citation type="journal article" date="2010" name="Stand. Genomic Sci.">
        <title>Complete genome sequence of Thermosphaera aggregans type strain (M11TL).</title>
        <authorList>
            <person name="Spring S."/>
            <person name="Rachel R."/>
            <person name="Lapidus A."/>
            <person name="Davenport K."/>
            <person name="Tice H."/>
            <person name="Copeland A."/>
            <person name="Cheng J.F."/>
            <person name="Lucas S."/>
            <person name="Chen F."/>
            <person name="Nolan M."/>
            <person name="Bruce D."/>
            <person name="Goodwin L."/>
            <person name="Pitluck S."/>
            <person name="Ivanova N."/>
            <person name="Mavromatis K."/>
            <person name="Ovchinnikova G."/>
            <person name="Pati A."/>
            <person name="Chen A."/>
            <person name="Palaniappan K."/>
            <person name="Land M."/>
            <person name="Hauser L."/>
            <person name="Chang Y.J."/>
            <person name="Jeffries C.C."/>
            <person name="Brettin T."/>
            <person name="Detter J.C."/>
            <person name="Tapia R."/>
            <person name="Han C."/>
            <person name="Heimerl T."/>
            <person name="Weikl F."/>
            <person name="Brambilla E."/>
            <person name="Goker M."/>
            <person name="Bristow J."/>
            <person name="Eisen J.A."/>
            <person name="Markowitz V."/>
            <person name="Hugenholtz P."/>
            <person name="Kyrpides N.C."/>
            <person name="Klenk H.P."/>
        </authorList>
    </citation>
    <scope>NUCLEOTIDE SEQUENCE [LARGE SCALE GENOMIC DNA]</scope>
    <source>
        <strain evidence="4">DSM 11486 / M11TL</strain>
    </source>
</reference>
<feature type="transmembrane region" description="Helical" evidence="1">
    <location>
        <begin position="120"/>
        <end position="141"/>
    </location>
</feature>
<feature type="transmembrane region" description="Helical" evidence="1">
    <location>
        <begin position="147"/>
        <end position="170"/>
    </location>
</feature>
<feature type="domain" description="DUF1616" evidence="2">
    <location>
        <begin position="68"/>
        <end position="168"/>
    </location>
</feature>
<evidence type="ECO:0000313" key="3">
    <source>
        <dbReference type="EMBL" id="ADG91022.1"/>
    </source>
</evidence>
<gene>
    <name evidence="3" type="ordered locus">Tagg_0749</name>
</gene>
<reference key="3">
    <citation type="submission" date="2010-02" db="EMBL/GenBank/DDBJ databases">
        <title>Complete genome sequence of Thermosphaera aggregans type strain (M11TL).</title>
        <authorList>
            <consortium name="US DOE Joint Genome Institute (JGI-PGF)"/>
            <person name="Spring S."/>
            <person name="Lapidus A."/>
            <person name="Munk C."/>
            <person name="Schroeder M."/>
            <person name="Glavina Del Rio T."/>
            <person name="Tice H."/>
            <person name="Copeland A."/>
            <person name="Cheng J.-F."/>
            <person name="Lucas S."/>
            <person name="Chen F."/>
            <person name="Nolan M."/>
            <person name="Bruce D."/>
            <person name="Goodwin L."/>
            <person name="Pitluck S."/>
            <person name="Ivanova N."/>
            <person name="Mavromatis K."/>
            <person name="Ovchinnikova G."/>
            <person name="Pati A."/>
            <person name="Chen A."/>
            <person name="Palaniappan K."/>
            <person name="Land M."/>
            <person name="Hauser L."/>
            <person name="Chang Y.-J."/>
            <person name="Jeffries C.C."/>
            <person name="Brettin T."/>
            <person name="Detter J.C."/>
            <person name="Tapia R."/>
            <person name="Han C."/>
            <person name="Chain P."/>
            <person name="Heimerl T."/>
            <person name="Weik F."/>
            <person name="Goker M."/>
            <person name="Rachel R."/>
            <person name="Bristow J."/>
            <person name="Eisen J.A."/>
            <person name="Markowitz V."/>
            <person name="Hugenholtz P."/>
            <person name="Kyrpides N.C."/>
            <person name="Klenk H.-P."/>
        </authorList>
    </citation>
    <scope>NUCLEOTIDE SEQUENCE</scope>
    <source>
        <strain>DSM 11486</strain>
    </source>
</reference>
<dbReference type="KEGG" id="tag:Tagg_0749"/>
<sequence>MSRRETLEEYVRKNVKNWWEYTSLLTNLYKEWVEGKLVLEDPEKPRSFPEFLLRPDYSTWFYSLILLTFFTMIIVFIADGLAVLSPLRYVLGTVFVLFLPGYSLVKALYPGRQLRPLEELALSIGLSLALVPLIGLILNYTPWGIRLVPVTISLGLTTTALSIIGAYRAYKGLS</sequence>
<name>D5U1M2_THEAM</name>
<keyword evidence="4" id="KW-1185">Reference proteome</keyword>
<evidence type="ECO:0000313" key="4">
    <source>
        <dbReference type="Proteomes" id="UP000002376"/>
    </source>
</evidence>
<dbReference type="InterPro" id="IPR011674">
    <property type="entry name" value="DUF1616"/>
</dbReference>
<dbReference type="EMBL" id="CP001939">
    <property type="protein sequence ID" value="ADG91022.1"/>
    <property type="molecule type" value="Genomic_DNA"/>
</dbReference>
<dbReference type="AlphaFoldDB" id="D5U1M2"/>